<keyword evidence="2" id="KW-1185">Reference proteome</keyword>
<evidence type="ECO:0000313" key="1">
    <source>
        <dbReference type="EMBL" id="CAG8805637.1"/>
    </source>
</evidence>
<feature type="non-terminal residue" evidence="1">
    <location>
        <position position="1"/>
    </location>
</feature>
<dbReference type="OrthoDB" id="2439320at2759"/>
<proteinExistence type="predicted"/>
<sequence>QNCDTKTGRFRQFTQLAHEKSPKKGTYAFYNYLMIGQQLCHNHYMRIVEPDRHQKAEVPISVEIDKDRPTNNNIAQ</sequence>
<dbReference type="AlphaFoldDB" id="A0A9N9K023"/>
<accession>A0A9N9K023</accession>
<evidence type="ECO:0000313" key="2">
    <source>
        <dbReference type="Proteomes" id="UP000789396"/>
    </source>
</evidence>
<organism evidence="1 2">
    <name type="scientific">Racocetra fulgida</name>
    <dbReference type="NCBI Taxonomy" id="60492"/>
    <lineage>
        <taxon>Eukaryota</taxon>
        <taxon>Fungi</taxon>
        <taxon>Fungi incertae sedis</taxon>
        <taxon>Mucoromycota</taxon>
        <taxon>Glomeromycotina</taxon>
        <taxon>Glomeromycetes</taxon>
        <taxon>Diversisporales</taxon>
        <taxon>Gigasporaceae</taxon>
        <taxon>Racocetra</taxon>
    </lineage>
</organism>
<comment type="caution">
    <text evidence="1">The sequence shown here is derived from an EMBL/GenBank/DDBJ whole genome shotgun (WGS) entry which is preliminary data.</text>
</comment>
<gene>
    <name evidence="1" type="ORF">RFULGI_LOCUS18189</name>
</gene>
<name>A0A9N9K023_9GLOM</name>
<dbReference type="Proteomes" id="UP000789396">
    <property type="component" value="Unassembled WGS sequence"/>
</dbReference>
<dbReference type="EMBL" id="CAJVPZ010077689">
    <property type="protein sequence ID" value="CAG8805637.1"/>
    <property type="molecule type" value="Genomic_DNA"/>
</dbReference>
<reference evidence="1" key="1">
    <citation type="submission" date="2021-06" db="EMBL/GenBank/DDBJ databases">
        <authorList>
            <person name="Kallberg Y."/>
            <person name="Tangrot J."/>
            <person name="Rosling A."/>
        </authorList>
    </citation>
    <scope>NUCLEOTIDE SEQUENCE</scope>
    <source>
        <strain evidence="1">IN212</strain>
    </source>
</reference>
<feature type="non-terminal residue" evidence="1">
    <location>
        <position position="76"/>
    </location>
</feature>
<protein>
    <submittedName>
        <fullName evidence="1">4764_t:CDS:1</fullName>
    </submittedName>
</protein>